<keyword evidence="3" id="KW-1185">Reference proteome</keyword>
<dbReference type="InterPro" id="IPR029068">
    <property type="entry name" value="Glyas_Bleomycin-R_OHBP_Dase"/>
</dbReference>
<comment type="caution">
    <text evidence="2">The sequence shown here is derived from an EMBL/GenBank/DDBJ whole genome shotgun (WGS) entry which is preliminary data.</text>
</comment>
<name>A0ABW1EE89_9BACT</name>
<dbReference type="InterPro" id="IPR037523">
    <property type="entry name" value="VOC_core"/>
</dbReference>
<dbReference type="SUPFAM" id="SSF54593">
    <property type="entry name" value="Glyoxalase/Bleomycin resistance protein/Dihydroxybiphenyl dioxygenase"/>
    <property type="match status" value="1"/>
</dbReference>
<dbReference type="Proteomes" id="UP001596091">
    <property type="component" value="Unassembled WGS sequence"/>
</dbReference>
<proteinExistence type="predicted"/>
<dbReference type="Gene3D" id="3.10.180.10">
    <property type="entry name" value="2,3-Dihydroxybiphenyl 1,2-Dioxygenase, domain 1"/>
    <property type="match status" value="1"/>
</dbReference>
<sequence length="124" mass="14126">MGKVVGLGGVFLRARAPKELHQWYHDHLGVPLSEYGQAVFEGPETHGQTVFTFFPQETEYFGSKEQPAMLNFRVDKIDEVLERLGAAGAWIDPKRDDSPYGRFAWFRDPEGNRVELWEPASEDA</sequence>
<organism evidence="2 3">
    <name type="scientific">Acidicapsa dinghuensis</name>
    <dbReference type="NCBI Taxonomy" id="2218256"/>
    <lineage>
        <taxon>Bacteria</taxon>
        <taxon>Pseudomonadati</taxon>
        <taxon>Acidobacteriota</taxon>
        <taxon>Terriglobia</taxon>
        <taxon>Terriglobales</taxon>
        <taxon>Acidobacteriaceae</taxon>
        <taxon>Acidicapsa</taxon>
    </lineage>
</organism>
<dbReference type="Pfam" id="PF00903">
    <property type="entry name" value="Glyoxalase"/>
    <property type="match status" value="1"/>
</dbReference>
<dbReference type="PANTHER" id="PTHR33993">
    <property type="entry name" value="GLYOXALASE-RELATED"/>
    <property type="match status" value="1"/>
</dbReference>
<dbReference type="RefSeq" id="WP_263337146.1">
    <property type="nucleotide sequence ID" value="NZ_JAGSYH010000004.1"/>
</dbReference>
<feature type="domain" description="VOC" evidence="1">
    <location>
        <begin position="6"/>
        <end position="119"/>
    </location>
</feature>
<reference evidence="3" key="1">
    <citation type="journal article" date="2019" name="Int. J. Syst. Evol. Microbiol.">
        <title>The Global Catalogue of Microorganisms (GCM) 10K type strain sequencing project: providing services to taxonomists for standard genome sequencing and annotation.</title>
        <authorList>
            <consortium name="The Broad Institute Genomics Platform"/>
            <consortium name="The Broad Institute Genome Sequencing Center for Infectious Disease"/>
            <person name="Wu L."/>
            <person name="Ma J."/>
        </authorList>
    </citation>
    <scope>NUCLEOTIDE SEQUENCE [LARGE SCALE GENOMIC DNA]</scope>
    <source>
        <strain evidence="3">JCM 4087</strain>
    </source>
</reference>
<dbReference type="EMBL" id="JBHSPH010000002">
    <property type="protein sequence ID" value="MFC5861668.1"/>
    <property type="molecule type" value="Genomic_DNA"/>
</dbReference>
<protein>
    <submittedName>
        <fullName evidence="2">VOC family protein</fullName>
    </submittedName>
</protein>
<gene>
    <name evidence="2" type="ORF">ACFPT7_05140</name>
</gene>
<dbReference type="PANTHER" id="PTHR33993:SF5">
    <property type="entry name" value="GLYOXALASE"/>
    <property type="match status" value="1"/>
</dbReference>
<evidence type="ECO:0000313" key="3">
    <source>
        <dbReference type="Proteomes" id="UP001596091"/>
    </source>
</evidence>
<dbReference type="PROSITE" id="PS51819">
    <property type="entry name" value="VOC"/>
    <property type="match status" value="1"/>
</dbReference>
<evidence type="ECO:0000313" key="2">
    <source>
        <dbReference type="EMBL" id="MFC5861668.1"/>
    </source>
</evidence>
<accession>A0ABW1EE89</accession>
<dbReference type="InterPro" id="IPR052164">
    <property type="entry name" value="Anthracycline_SecMetBiosynth"/>
</dbReference>
<dbReference type="CDD" id="cd06587">
    <property type="entry name" value="VOC"/>
    <property type="match status" value="1"/>
</dbReference>
<evidence type="ECO:0000259" key="1">
    <source>
        <dbReference type="PROSITE" id="PS51819"/>
    </source>
</evidence>
<dbReference type="InterPro" id="IPR004360">
    <property type="entry name" value="Glyas_Fos-R_dOase_dom"/>
</dbReference>